<proteinExistence type="predicted"/>
<accession>A0A3R7KR98</accession>
<dbReference type="EMBL" id="MKKU01000544">
    <property type="protein sequence ID" value="RNF08168.1"/>
    <property type="molecule type" value="Genomic_DNA"/>
</dbReference>
<dbReference type="AlphaFoldDB" id="A0A3R7KR98"/>
<dbReference type="Proteomes" id="UP000284403">
    <property type="component" value="Unassembled WGS sequence"/>
</dbReference>
<feature type="region of interest" description="Disordered" evidence="1">
    <location>
        <begin position="89"/>
        <end position="119"/>
    </location>
</feature>
<sequence>MRRGTQLALRQTIPVGCSAHGISTTTPPDPLYPAHCDTREGALAALQPIPLLHSRLAHVHFLHYLLLTLAVDTRPLLRPLAVPPICEAKSSNRKDEGRRRHHISGTWQTPATPLRRQPPSANNVAVWDLVSSRGTL</sequence>
<dbReference type="GeneID" id="40320821"/>
<evidence type="ECO:0000256" key="1">
    <source>
        <dbReference type="SAM" id="MobiDB-lite"/>
    </source>
</evidence>
<evidence type="ECO:0000313" key="3">
    <source>
        <dbReference type="Proteomes" id="UP000284403"/>
    </source>
</evidence>
<keyword evidence="3" id="KW-1185">Reference proteome</keyword>
<name>A0A3R7KR98_9TRYP</name>
<dbReference type="RefSeq" id="XP_029225798.1">
    <property type="nucleotide sequence ID" value="XM_029374077.1"/>
</dbReference>
<evidence type="ECO:0000313" key="2">
    <source>
        <dbReference type="EMBL" id="RNF08168.1"/>
    </source>
</evidence>
<organism evidence="2 3">
    <name type="scientific">Trypanosoma conorhini</name>
    <dbReference type="NCBI Taxonomy" id="83891"/>
    <lineage>
        <taxon>Eukaryota</taxon>
        <taxon>Discoba</taxon>
        <taxon>Euglenozoa</taxon>
        <taxon>Kinetoplastea</taxon>
        <taxon>Metakinetoplastina</taxon>
        <taxon>Trypanosomatida</taxon>
        <taxon>Trypanosomatidae</taxon>
        <taxon>Trypanosoma</taxon>
    </lineage>
</organism>
<protein>
    <submittedName>
        <fullName evidence="2">Uncharacterized protein</fullName>
    </submittedName>
</protein>
<gene>
    <name evidence="2" type="ORF">Tco025E_07210</name>
</gene>
<comment type="caution">
    <text evidence="2">The sequence shown here is derived from an EMBL/GenBank/DDBJ whole genome shotgun (WGS) entry which is preliminary data.</text>
</comment>
<reference evidence="2 3" key="1">
    <citation type="journal article" date="2018" name="BMC Genomics">
        <title>Genomic comparison of Trypanosoma conorhini and Trypanosoma rangeli to Trypanosoma cruzi strains of high and low virulence.</title>
        <authorList>
            <person name="Bradwell K.R."/>
            <person name="Koparde V.N."/>
            <person name="Matveyev A.V."/>
            <person name="Serrano M.G."/>
            <person name="Alves J.M."/>
            <person name="Parikh H."/>
            <person name="Huang B."/>
            <person name="Lee V."/>
            <person name="Espinosa-Alvarez O."/>
            <person name="Ortiz P.A."/>
            <person name="Costa-Martins A.G."/>
            <person name="Teixeira M.M."/>
            <person name="Buck G.A."/>
        </authorList>
    </citation>
    <scope>NUCLEOTIDE SEQUENCE [LARGE SCALE GENOMIC DNA]</scope>
    <source>
        <strain evidence="2 3">025E</strain>
    </source>
</reference>